<comment type="function">
    <text evidence="1">Possible endonuclease which induces a single-strand cut and initiates DNA replication.</text>
</comment>
<dbReference type="InterPro" id="IPR008766">
    <property type="entry name" value="Replication_gene_A-like"/>
</dbReference>
<keyword evidence="6" id="KW-0378">Hydrolase</keyword>
<keyword evidence="3" id="KW-0235">DNA replication</keyword>
<dbReference type="Pfam" id="PF05840">
    <property type="entry name" value="Phage_GPA"/>
    <property type="match status" value="1"/>
</dbReference>
<sequence>MAKVRDFSILPLTYSADMDYPYPWNKPDPMHYYKSDVITPAQQAQARAILVQLRTLPRFLSSRFERIYHNTTRIEGMHKGQAYLYFEFYQKLWPRLLATQNKYQVKFAECPVNIPIYDITPDIEQINYLPDLNSKAIKRLAKSIANGFYTLYEQKNIDLVERHNGDREVMFDSYYASMIYGEMAELSLYLHITPSHWQSYDKNGTLNLKQVHAAISRLVSPDFWERRLKERSMRWIESLSIAAMLVNCNTTPYVSERGVSAVLSQKLTNLRYLKTMDVQDEETGERFDLYDKFEKSVSNPVNRYNELMTMTRGIEDVAMERGDAGLFLTLTCPSKFHATTKVIKGKKHEDKSKNRYKALVNKKWVKTEKGEIPEGALNVKEAQKHLTHTWALIRTALNDKKIKFYGVRTVEPHHDSTPHWHILLFTSPRHTAEVIRICREKALLIDGDEQGALKHRFTSKGMIEGSATGYIAKYIAKCIPGEHLGAEAMKNDIDFQTGKKVHDPKKDIPAPDRIAAWASIWRIKQFQSFGIPSKGVYRECRRLKGLGKKHINQELGDIAEKVRAAADQGNFAEYILTQGGPCTPLPEQTLRVAREKVKEPNNYGEYRSKAVGLYTPLDITRPVLNTYPRKYRIVKKNIGSTNHTKSGSMPLGGAIGAPWSAVNNCRFNISEVAESSANIPLEQPSETQNHRIEEEYLGKKAVVIQKTSDPIAAGSPKRQVSTLALTEKEQGLREVIRQFFNSKQFELTHDALIDMFIKGMRVSDGLYTYWYDGDRLREKLNKQPEEPLKQETKTQNQTNADRIAAVLARVNIKEDNHDNQN</sequence>
<evidence type="ECO:0000256" key="6">
    <source>
        <dbReference type="ARBA" id="ARBA00022801"/>
    </source>
</evidence>
<comment type="caution">
    <text evidence="9">The sequence shown here is derived from an EMBL/GenBank/DDBJ whole genome shotgun (WGS) entry which is preliminary data.</text>
</comment>
<dbReference type="GO" id="GO:0004519">
    <property type="term" value="F:endonuclease activity"/>
    <property type="evidence" value="ECO:0007669"/>
    <property type="project" value="UniProtKB-KW"/>
</dbReference>
<feature type="domain" description="Replication gene A protein-like" evidence="8">
    <location>
        <begin position="137"/>
        <end position="479"/>
    </location>
</feature>
<proteinExistence type="inferred from homology"/>
<evidence type="ECO:0000256" key="4">
    <source>
        <dbReference type="ARBA" id="ARBA00022722"/>
    </source>
</evidence>
<organism evidence="9">
    <name type="scientific">Providencia stuartii</name>
    <dbReference type="NCBI Taxonomy" id="588"/>
    <lineage>
        <taxon>Bacteria</taxon>
        <taxon>Pseudomonadati</taxon>
        <taxon>Pseudomonadota</taxon>
        <taxon>Gammaproteobacteria</taxon>
        <taxon>Enterobacterales</taxon>
        <taxon>Morganellaceae</taxon>
        <taxon>Providencia</taxon>
    </lineage>
</organism>
<evidence type="ECO:0000259" key="8">
    <source>
        <dbReference type="Pfam" id="PF05840"/>
    </source>
</evidence>
<accession>A0AAI9D7Z5</accession>
<keyword evidence="4" id="KW-0540">Nuclease</keyword>
<keyword evidence="5 9" id="KW-0255">Endonuclease</keyword>
<name>A0AAI9D7Z5_PROST</name>
<feature type="compositionally biased region" description="Basic and acidic residues" evidence="7">
    <location>
        <begin position="781"/>
        <end position="792"/>
    </location>
</feature>
<dbReference type="AlphaFoldDB" id="A0AAI9D7Z5"/>
<evidence type="ECO:0000256" key="1">
    <source>
        <dbReference type="ARBA" id="ARBA00003293"/>
    </source>
</evidence>
<evidence type="ECO:0000256" key="7">
    <source>
        <dbReference type="SAM" id="MobiDB-lite"/>
    </source>
</evidence>
<reference evidence="9" key="1">
    <citation type="submission" date="2024-02" db="EMBL/GenBank/DDBJ databases">
        <authorList>
            <consortium name="Clinical and Environmental Microbiology Branch: Whole genome sequencing antimicrobial resistance pathogens in the healthcare setting"/>
        </authorList>
    </citation>
    <scope>NUCLEOTIDE SEQUENCE</scope>
    <source>
        <strain evidence="9">2021GO-0154</strain>
    </source>
</reference>
<evidence type="ECO:0000256" key="3">
    <source>
        <dbReference type="ARBA" id="ARBA00022705"/>
    </source>
</evidence>
<evidence type="ECO:0000256" key="5">
    <source>
        <dbReference type="ARBA" id="ARBA00022759"/>
    </source>
</evidence>
<dbReference type="GO" id="GO:0016787">
    <property type="term" value="F:hydrolase activity"/>
    <property type="evidence" value="ECO:0007669"/>
    <property type="project" value="UniProtKB-KW"/>
</dbReference>
<protein>
    <submittedName>
        <fullName evidence="9">Replication endonuclease</fullName>
    </submittedName>
</protein>
<evidence type="ECO:0000256" key="2">
    <source>
        <dbReference type="ARBA" id="ARBA00009260"/>
    </source>
</evidence>
<comment type="similarity">
    <text evidence="2">Belongs to the phage GPA family.</text>
</comment>
<gene>
    <name evidence="9" type="ORF">RG298_000168</name>
</gene>
<dbReference type="EMBL" id="ABMABF030000001">
    <property type="protein sequence ID" value="EMJ5132504.1"/>
    <property type="molecule type" value="Genomic_DNA"/>
</dbReference>
<feature type="region of interest" description="Disordered" evidence="7">
    <location>
        <begin position="781"/>
        <end position="800"/>
    </location>
</feature>
<dbReference type="GO" id="GO:0006260">
    <property type="term" value="P:DNA replication"/>
    <property type="evidence" value="ECO:0007669"/>
    <property type="project" value="UniProtKB-KW"/>
</dbReference>
<evidence type="ECO:0000313" key="9">
    <source>
        <dbReference type="EMBL" id="EMJ5132504.1"/>
    </source>
</evidence>